<evidence type="ECO:0000313" key="1">
    <source>
        <dbReference type="EMBL" id="ADY00882.1"/>
    </source>
</evidence>
<sequence length="540" mass="58034">MNMKTASRKWLVATASIVVAAVVLGLVLSIHVIHRPLVRVVNTNGQEGPVTVNTPAPVSINVPIYVVGLATLVQKLINAGINQSLIKPVTINELPSLPSNSLVIIDWSVLGPSLVVNKSGVVFVNTNSTVFGLIVLLIERGDFLIIHGNASDVLLIERALALAWSRAYNTSIVAMPVPKYLNGLNYVVAYGNEKALIIGPHTLSSALETTNNLWTPIITKQPSIDPSDDVCEQVIQEYGVPANQPAQVNNAYVIVYGEQTYSDSYGLATVDFCVSWAGIVDTQYNGYSIGYAELYNYIYYEPNSGTYINYLKSFQDAYASYMVYEYENGEISASQLPLDVTYIAGSGGGYYPGYWTSTAGFSPHAQQCSVSGSYTVSFATGFSISATGPSGGITVSNSITQGYSCPQVTLNVVGDGSNSTPIGGAVNTTWIYQPTTTNTDINDLATESEGNTYMGPAYNPQPSAYTIPAGASVDVSVGGCDLIGTEHEHIVYDINWDVWVNSNGAMSSYSNGAYIPPPAYYYNENSWTTNNGFYTTQYCT</sequence>
<protein>
    <submittedName>
        <fullName evidence="1">Uncharacterized protein</fullName>
    </submittedName>
</protein>
<dbReference type="EMBL" id="CP002529">
    <property type="protein sequence ID" value="ADY00882.1"/>
    <property type="molecule type" value="Genomic_DNA"/>
</dbReference>
<keyword evidence="2" id="KW-1185">Reference proteome</keyword>
<dbReference type="AlphaFoldDB" id="F0QVM9"/>
<organism evidence="1 2">
    <name type="scientific">Vulcanisaeta moutnovskia (strain 768-28)</name>
    <dbReference type="NCBI Taxonomy" id="985053"/>
    <lineage>
        <taxon>Archaea</taxon>
        <taxon>Thermoproteota</taxon>
        <taxon>Thermoprotei</taxon>
        <taxon>Thermoproteales</taxon>
        <taxon>Thermoproteaceae</taxon>
        <taxon>Vulcanisaeta</taxon>
    </lineage>
</organism>
<dbReference type="eggNOG" id="arCOG10340">
    <property type="taxonomic scope" value="Archaea"/>
</dbReference>
<dbReference type="OrthoDB" id="25356at2157"/>
<dbReference type="RefSeq" id="WP_013604045.1">
    <property type="nucleotide sequence ID" value="NC_015151.1"/>
</dbReference>
<dbReference type="GeneID" id="10288323"/>
<name>F0QVM9_VULM7</name>
<dbReference type="KEGG" id="vmo:VMUT_0671"/>
<proteinExistence type="predicted"/>
<gene>
    <name evidence="1" type="ordered locus">VMUT_0671</name>
</gene>
<dbReference type="HOGENOM" id="CLU_523409_0_0_2"/>
<dbReference type="Proteomes" id="UP000007485">
    <property type="component" value="Chromosome"/>
</dbReference>
<accession>F0QVM9</accession>
<evidence type="ECO:0000313" key="2">
    <source>
        <dbReference type="Proteomes" id="UP000007485"/>
    </source>
</evidence>
<reference evidence="1 2" key="1">
    <citation type="journal article" date="2011" name="J. Bacteriol.">
        <title>Complete genome sequence of 'Vulcanisaeta moutnovskia' strain 768-28, a novel member of the hyperthermophilic crenarchaeal genus vulcanisaeta.</title>
        <authorList>
            <person name="Gumerov V.M."/>
            <person name="Mardanov A.V."/>
            <person name="Beletsky A.V."/>
            <person name="Prokofeva M.I."/>
            <person name="Bonch-Osmolovskaya E.A."/>
            <person name="Ravin N.V."/>
            <person name="Skryabin K.G."/>
        </authorList>
    </citation>
    <scope>NUCLEOTIDE SEQUENCE [LARGE SCALE GENOMIC DNA]</scope>
    <source>
        <strain evidence="1 2">768-28</strain>
    </source>
</reference>